<dbReference type="HOGENOM" id="CLU_687549_0_0_1"/>
<dbReference type="Pfam" id="PF00057">
    <property type="entry name" value="Ldl_recept_a"/>
    <property type="match status" value="1"/>
</dbReference>
<dbReference type="OMA" id="HHDPNCT"/>
<dbReference type="KEGG" id="phu:Phum_PHUM156460"/>
<keyword evidence="1 2" id="KW-1015">Disulfide bond</keyword>
<feature type="disulfide bond" evidence="2">
    <location>
        <begin position="65"/>
        <end position="83"/>
    </location>
</feature>
<dbReference type="PROSITE" id="PS50835">
    <property type="entry name" value="IG_LIKE"/>
    <property type="match status" value="1"/>
</dbReference>
<evidence type="ECO:0000256" key="1">
    <source>
        <dbReference type="ARBA" id="ARBA00023157"/>
    </source>
</evidence>
<evidence type="ECO:0000256" key="3">
    <source>
        <dbReference type="SAM" id="MobiDB-lite"/>
    </source>
</evidence>
<name>E0VFF1_PEDHC</name>
<feature type="compositionally biased region" description="Basic and acidic residues" evidence="3">
    <location>
        <begin position="333"/>
        <end position="356"/>
    </location>
</feature>
<dbReference type="InParanoid" id="E0VFF1"/>
<gene>
    <name evidence="6" type="primary">8236497</name>
    <name evidence="5" type="ORF">Phum_PHUM156460</name>
</gene>
<dbReference type="RefSeq" id="XP_002424845.1">
    <property type="nucleotide sequence ID" value="XM_002424800.1"/>
</dbReference>
<dbReference type="EMBL" id="DS235111">
    <property type="protein sequence ID" value="EEB12107.1"/>
    <property type="molecule type" value="Genomic_DNA"/>
</dbReference>
<dbReference type="EMBL" id="AAZO01001831">
    <property type="status" value="NOT_ANNOTATED_CDS"/>
    <property type="molecule type" value="Genomic_DNA"/>
</dbReference>
<dbReference type="GeneID" id="8236497"/>
<reference evidence="5" key="1">
    <citation type="submission" date="2007-04" db="EMBL/GenBank/DDBJ databases">
        <title>Annotation of Pediculus humanus corporis strain USDA.</title>
        <authorList>
            <person name="Kirkness E."/>
            <person name="Hannick L."/>
            <person name="Hass B."/>
            <person name="Bruggner R."/>
            <person name="Lawson D."/>
            <person name="Bidwell S."/>
            <person name="Joardar V."/>
            <person name="Caler E."/>
            <person name="Walenz B."/>
            <person name="Inman J."/>
            <person name="Schobel S."/>
            <person name="Galinsky K."/>
            <person name="Amedeo P."/>
            <person name="Strausberg R."/>
        </authorList>
    </citation>
    <scope>NUCLEOTIDE SEQUENCE</scope>
    <source>
        <strain evidence="5">USDA</strain>
    </source>
</reference>
<dbReference type="InterPro" id="IPR002172">
    <property type="entry name" value="LDrepeatLR_classA_rpt"/>
</dbReference>
<dbReference type="eggNOG" id="ENOG502S5E1">
    <property type="taxonomic scope" value="Eukaryota"/>
</dbReference>
<dbReference type="AlphaFoldDB" id="E0VFF1"/>
<dbReference type="SMART" id="SM00192">
    <property type="entry name" value="LDLa"/>
    <property type="match status" value="1"/>
</dbReference>
<feature type="domain" description="Ig-like" evidence="4">
    <location>
        <begin position="1"/>
        <end position="53"/>
    </location>
</feature>
<keyword evidence="7" id="KW-1185">Reference proteome</keyword>
<evidence type="ECO:0000259" key="4">
    <source>
        <dbReference type="PROSITE" id="PS50835"/>
    </source>
</evidence>
<sequence length="401" mass="45686">MRDVELEWGEKSNASFIRLIVKQLSEEDSGNYTCRTVTNDFFSPKIENTVYVSVKNKCNDSRFLCNDGITVPKRYVCDGLKDCKQGEDESSSYCGPGNPCDNKLMCPDSRCIPFTWCCELYKEPNCTIKVKHSCCSHVGKLTRDVETEVSHQFERDMGFLQTTVYTVIAICRVRVRQTFLTRCPAANRTFDRDGNMLGNHQLNGLSFYDIDLYFNRTGFNRNDMMSLDPLLVTYNVNNGVQFVRRPVEPPPYCEIVTSPTKEGPPPPYSSHEDIVNRFSDRVYDHTKVEEIREVNSEPEATESDTLLVSNDYTVREQNTVAIDDVISSSVDETTAKEHKNDRKMESHPGRINEGETSRQSVVIISDNNKSTEISSNSSTRNKNLVPVFPVNLKTFKQAKKF</sequence>
<evidence type="ECO:0000313" key="7">
    <source>
        <dbReference type="Proteomes" id="UP000009046"/>
    </source>
</evidence>
<dbReference type="CDD" id="cd00112">
    <property type="entry name" value="LDLa"/>
    <property type="match status" value="1"/>
</dbReference>
<dbReference type="InterPro" id="IPR036055">
    <property type="entry name" value="LDL_receptor-like_sf"/>
</dbReference>
<dbReference type="PROSITE" id="PS50068">
    <property type="entry name" value="LDLRA_2"/>
    <property type="match status" value="1"/>
</dbReference>
<reference evidence="5" key="2">
    <citation type="submission" date="2007-04" db="EMBL/GenBank/DDBJ databases">
        <title>The genome of the human body louse.</title>
        <authorList>
            <consortium name="The Human Body Louse Genome Consortium"/>
            <person name="Kirkness E."/>
            <person name="Walenz B."/>
            <person name="Hass B."/>
            <person name="Bruggner R."/>
            <person name="Strausberg R."/>
        </authorList>
    </citation>
    <scope>NUCLEOTIDE SEQUENCE</scope>
    <source>
        <strain evidence="5">USDA</strain>
    </source>
</reference>
<evidence type="ECO:0000313" key="5">
    <source>
        <dbReference type="EMBL" id="EEB12107.1"/>
    </source>
</evidence>
<protein>
    <recommendedName>
        <fullName evidence="4">Ig-like domain-containing protein</fullName>
    </recommendedName>
</protein>
<dbReference type="VEuPathDB" id="VectorBase:PHUM156460"/>
<dbReference type="STRING" id="121224.E0VFF1"/>
<accession>E0VFF1</accession>
<dbReference type="Proteomes" id="UP000009046">
    <property type="component" value="Unassembled WGS sequence"/>
</dbReference>
<dbReference type="SUPFAM" id="SSF57424">
    <property type="entry name" value="LDL receptor-like module"/>
    <property type="match status" value="1"/>
</dbReference>
<reference evidence="6" key="3">
    <citation type="submission" date="2020-05" db="UniProtKB">
        <authorList>
            <consortium name="EnsemblMetazoa"/>
        </authorList>
    </citation>
    <scope>IDENTIFICATION</scope>
    <source>
        <strain evidence="6">USDA</strain>
    </source>
</reference>
<dbReference type="CTD" id="8236497"/>
<comment type="caution">
    <text evidence="2">Lacks conserved residue(s) required for the propagation of feature annotation.</text>
</comment>
<proteinExistence type="predicted"/>
<dbReference type="Gene3D" id="4.10.400.10">
    <property type="entry name" value="Low-density Lipoprotein Receptor"/>
    <property type="match status" value="1"/>
</dbReference>
<dbReference type="OrthoDB" id="2019384at2759"/>
<evidence type="ECO:0000313" key="6">
    <source>
        <dbReference type="EnsemblMetazoa" id="PHUM156460-PA"/>
    </source>
</evidence>
<feature type="region of interest" description="Disordered" evidence="3">
    <location>
        <begin position="332"/>
        <end position="359"/>
    </location>
</feature>
<dbReference type="EnsemblMetazoa" id="PHUM156460-RA">
    <property type="protein sequence ID" value="PHUM156460-PA"/>
    <property type="gene ID" value="PHUM156460"/>
</dbReference>
<dbReference type="InterPro" id="IPR007110">
    <property type="entry name" value="Ig-like_dom"/>
</dbReference>
<organism>
    <name type="scientific">Pediculus humanus subsp. corporis</name>
    <name type="common">Body louse</name>
    <dbReference type="NCBI Taxonomy" id="121224"/>
    <lineage>
        <taxon>Eukaryota</taxon>
        <taxon>Metazoa</taxon>
        <taxon>Ecdysozoa</taxon>
        <taxon>Arthropoda</taxon>
        <taxon>Hexapoda</taxon>
        <taxon>Insecta</taxon>
        <taxon>Pterygota</taxon>
        <taxon>Neoptera</taxon>
        <taxon>Paraneoptera</taxon>
        <taxon>Psocodea</taxon>
        <taxon>Troctomorpha</taxon>
        <taxon>Phthiraptera</taxon>
        <taxon>Anoplura</taxon>
        <taxon>Pediculidae</taxon>
        <taxon>Pediculus</taxon>
    </lineage>
</organism>
<evidence type="ECO:0000256" key="2">
    <source>
        <dbReference type="PROSITE-ProRule" id="PRU00124"/>
    </source>
</evidence>